<dbReference type="AlphaFoldDB" id="A0A226WT82"/>
<accession>A0A226WT82</accession>
<dbReference type="RefSeq" id="WP_218827377.1">
    <property type="nucleotide sequence ID" value="NZ_MTHB01000234.1"/>
</dbReference>
<name>A0A226WT82_CABSO</name>
<gene>
    <name evidence="1" type="ORF">BSU04_34510</name>
</gene>
<organism evidence="1 2">
    <name type="scientific">Caballeronia sordidicola</name>
    <name type="common">Burkholderia sordidicola</name>
    <dbReference type="NCBI Taxonomy" id="196367"/>
    <lineage>
        <taxon>Bacteria</taxon>
        <taxon>Pseudomonadati</taxon>
        <taxon>Pseudomonadota</taxon>
        <taxon>Betaproteobacteria</taxon>
        <taxon>Burkholderiales</taxon>
        <taxon>Burkholderiaceae</taxon>
        <taxon>Caballeronia</taxon>
    </lineage>
</organism>
<dbReference type="Gene3D" id="1.20.1090.10">
    <property type="entry name" value="Dehydroquinate synthase-like - alpha domain"/>
    <property type="match status" value="1"/>
</dbReference>
<evidence type="ECO:0000313" key="1">
    <source>
        <dbReference type="EMBL" id="OXC73987.1"/>
    </source>
</evidence>
<dbReference type="Proteomes" id="UP000214720">
    <property type="component" value="Unassembled WGS sequence"/>
</dbReference>
<reference evidence="2" key="1">
    <citation type="submission" date="2017-01" db="EMBL/GenBank/DDBJ databases">
        <title>Genome Analysis of Deinococcus marmoris KOPRI26562.</title>
        <authorList>
            <person name="Kim J.H."/>
            <person name="Oh H.-M."/>
        </authorList>
    </citation>
    <scope>NUCLEOTIDE SEQUENCE [LARGE SCALE GENOMIC DNA]</scope>
    <source>
        <strain evidence="2">PAMC 26633</strain>
    </source>
</reference>
<comment type="caution">
    <text evidence="1">The sequence shown here is derived from an EMBL/GenBank/DDBJ whole genome shotgun (WGS) entry which is preliminary data.</text>
</comment>
<sequence>MSDEAARETVAKRACRAGEIIHNEPYPVDAPLVVAALKAMDRYGAEFDHQV</sequence>
<dbReference type="EMBL" id="MTHB01000234">
    <property type="protein sequence ID" value="OXC73987.1"/>
    <property type="molecule type" value="Genomic_DNA"/>
</dbReference>
<proteinExistence type="predicted"/>
<protein>
    <submittedName>
        <fullName evidence="1">Glycerol dehydrogenase</fullName>
    </submittedName>
</protein>
<evidence type="ECO:0000313" key="2">
    <source>
        <dbReference type="Proteomes" id="UP000214720"/>
    </source>
</evidence>